<protein>
    <recommendedName>
        <fullName evidence="2">Orotidine 5'-phosphate decarboxylase domain-containing protein</fullName>
    </recommendedName>
</protein>
<comment type="caution">
    <text evidence="3">The sequence shown here is derived from an EMBL/GenBank/DDBJ whole genome shotgun (WGS) entry which is preliminary data.</text>
</comment>
<evidence type="ECO:0000259" key="2">
    <source>
        <dbReference type="Pfam" id="PF00215"/>
    </source>
</evidence>
<dbReference type="InterPro" id="IPR011060">
    <property type="entry name" value="RibuloseP-bd_barrel"/>
</dbReference>
<evidence type="ECO:0000313" key="4">
    <source>
        <dbReference type="Proteomes" id="UP000319716"/>
    </source>
</evidence>
<dbReference type="AlphaFoldDB" id="A0A4Y1ZBW6"/>
<dbReference type="Pfam" id="PF00215">
    <property type="entry name" value="OMPdecase"/>
    <property type="match status" value="1"/>
</dbReference>
<proteinExistence type="predicted"/>
<accession>A0A4Y1ZBW6</accession>
<evidence type="ECO:0000256" key="1">
    <source>
        <dbReference type="ARBA" id="ARBA00023239"/>
    </source>
</evidence>
<reference evidence="3 4" key="1">
    <citation type="submission" date="2017-11" db="EMBL/GenBank/DDBJ databases">
        <title>Draft Genome Sequence of Sporolactobacillus inulinus NBRC 111894 Isolated from Koso, a Japanese Sugar-Vegetable Fermented Beverage.</title>
        <authorList>
            <person name="Chiou T.Y."/>
            <person name="Oshima K."/>
            <person name="Suda W."/>
            <person name="Hattori M."/>
            <person name="Takahashi T."/>
        </authorList>
    </citation>
    <scope>NUCLEOTIDE SEQUENCE [LARGE SCALE GENOMIC DNA]</scope>
    <source>
        <strain evidence="3 4">NBRC111894</strain>
    </source>
</reference>
<dbReference type="Gene3D" id="3.20.20.70">
    <property type="entry name" value="Aldolase class I"/>
    <property type="match status" value="1"/>
</dbReference>
<dbReference type="InterPro" id="IPR013785">
    <property type="entry name" value="Aldolase_TIM"/>
</dbReference>
<dbReference type="Proteomes" id="UP000319716">
    <property type="component" value="Unassembled WGS sequence"/>
</dbReference>
<dbReference type="GO" id="GO:0006207">
    <property type="term" value="P:'de novo' pyrimidine nucleobase biosynthetic process"/>
    <property type="evidence" value="ECO:0007669"/>
    <property type="project" value="InterPro"/>
</dbReference>
<dbReference type="GO" id="GO:0004590">
    <property type="term" value="F:orotidine-5'-phosphate decarboxylase activity"/>
    <property type="evidence" value="ECO:0007669"/>
    <property type="project" value="InterPro"/>
</dbReference>
<feature type="domain" description="Orotidine 5'-phosphate decarboxylase" evidence="2">
    <location>
        <begin position="6"/>
        <end position="43"/>
    </location>
</feature>
<dbReference type="SUPFAM" id="SSF51366">
    <property type="entry name" value="Ribulose-phoshate binding barrel"/>
    <property type="match status" value="1"/>
</dbReference>
<name>A0A4Y1ZBW6_9BACL</name>
<dbReference type="InterPro" id="IPR001754">
    <property type="entry name" value="OMPdeCOase_dom"/>
</dbReference>
<dbReference type="EMBL" id="BEXB01000014">
    <property type="protein sequence ID" value="GAY76519.1"/>
    <property type="molecule type" value="Genomic_DNA"/>
</dbReference>
<sequence length="61" mass="7156">MNEEKKLIVALDVASNDEMLQMLKKIHRPGCYVKVGMELYLQMVRTSFVYSSQKAIRFFLI</sequence>
<gene>
    <name evidence="3" type="ORF">NBRC111894_2073</name>
</gene>
<organism evidence="3 4">
    <name type="scientific">Sporolactobacillus inulinus</name>
    <dbReference type="NCBI Taxonomy" id="2078"/>
    <lineage>
        <taxon>Bacteria</taxon>
        <taxon>Bacillati</taxon>
        <taxon>Bacillota</taxon>
        <taxon>Bacilli</taxon>
        <taxon>Bacillales</taxon>
        <taxon>Sporolactobacillaceae</taxon>
        <taxon>Sporolactobacillus</taxon>
    </lineage>
</organism>
<keyword evidence="1" id="KW-0456">Lyase</keyword>
<evidence type="ECO:0000313" key="3">
    <source>
        <dbReference type="EMBL" id="GAY76519.1"/>
    </source>
</evidence>